<dbReference type="RefSeq" id="WP_012446989.1">
    <property type="nucleotide sequence ID" value="NC_010718.1"/>
</dbReference>
<comment type="subcellular location">
    <subcellularLocation>
        <location evidence="1">Cell membrane</location>
        <topology evidence="1">Multi-pass membrane protein</topology>
    </subcellularLocation>
</comment>
<dbReference type="Proteomes" id="UP000001683">
    <property type="component" value="Chromosome"/>
</dbReference>
<reference evidence="9 10" key="2">
    <citation type="journal article" date="2011" name="J. Bacteriol.">
        <title>Complete genome sequence of the anaerobic, halophilic alkalithermophile Natranaerobius thermophilus JW/NM-WN-LF.</title>
        <authorList>
            <person name="Zhao B."/>
            <person name="Mesbah N.M."/>
            <person name="Dalin E."/>
            <person name="Goodwin L."/>
            <person name="Nolan M."/>
            <person name="Pitluck S."/>
            <person name="Chertkov O."/>
            <person name="Brettin T.S."/>
            <person name="Han J."/>
            <person name="Larimer F.W."/>
            <person name="Land M.L."/>
            <person name="Hauser L."/>
            <person name="Kyrpides N."/>
            <person name="Wiegel J."/>
        </authorList>
    </citation>
    <scope>NUCLEOTIDE SEQUENCE [LARGE SCALE GENOMIC DNA]</scope>
    <source>
        <strain evidence="10">ATCC BAA-1301 / DSM 18059 / JW/NM-WN-LF</strain>
    </source>
</reference>
<dbReference type="HOGENOM" id="CLU_101659_3_2_9"/>
<dbReference type="GO" id="GO:0005886">
    <property type="term" value="C:plasma membrane"/>
    <property type="evidence" value="ECO:0007669"/>
    <property type="project" value="UniProtKB-SubCell"/>
</dbReference>
<keyword evidence="3" id="KW-1003">Cell membrane</keyword>
<organism evidence="9 10">
    <name type="scientific">Natranaerobius thermophilus (strain ATCC BAA-1301 / DSM 18059 / JW/NM-WN-LF)</name>
    <dbReference type="NCBI Taxonomy" id="457570"/>
    <lineage>
        <taxon>Bacteria</taxon>
        <taxon>Bacillati</taxon>
        <taxon>Bacillota</taxon>
        <taxon>Clostridia</taxon>
        <taxon>Natranaerobiales</taxon>
        <taxon>Natranaerobiaceae</taxon>
        <taxon>Natranaerobius</taxon>
    </lineage>
</organism>
<dbReference type="eggNOG" id="COG2111">
    <property type="taxonomic scope" value="Bacteria"/>
</dbReference>
<dbReference type="PANTHER" id="PTHR33932">
    <property type="entry name" value="NA(+)/H(+) ANTIPORTER SUBUNIT B"/>
    <property type="match status" value="1"/>
</dbReference>
<dbReference type="STRING" id="457570.Nther_0506"/>
<dbReference type="InParanoid" id="B2A691"/>
<dbReference type="InterPro" id="IPR007182">
    <property type="entry name" value="MnhB"/>
</dbReference>
<gene>
    <name evidence="9" type="ordered locus">Nther_0506</name>
</gene>
<dbReference type="AlphaFoldDB" id="B2A691"/>
<feature type="transmembrane region" description="Helical" evidence="7">
    <location>
        <begin position="12"/>
        <end position="30"/>
    </location>
</feature>
<evidence type="ECO:0000256" key="2">
    <source>
        <dbReference type="ARBA" id="ARBA00009425"/>
    </source>
</evidence>
<evidence type="ECO:0000256" key="3">
    <source>
        <dbReference type="ARBA" id="ARBA00022475"/>
    </source>
</evidence>
<evidence type="ECO:0000259" key="8">
    <source>
        <dbReference type="Pfam" id="PF04039"/>
    </source>
</evidence>
<name>B2A691_NATTJ</name>
<accession>B2A691</accession>
<dbReference type="OrthoDB" id="1752329at2"/>
<proteinExistence type="inferred from homology"/>
<evidence type="ECO:0000313" key="9">
    <source>
        <dbReference type="EMBL" id="ACB84102.1"/>
    </source>
</evidence>
<sequence>MRDLILRVVARALIPFVIMYGLYVIVFGHVSPGGGFSGGATLGAGLILYRLTYKGAEVDPGITINSKMKVFSDMLEHKGMMMQAITGLYTFLIGIIFLIIIFPVPISLHGNWFNVANGFKVALSLVKLFYLLSTLESEDGKIGSITKHSR</sequence>
<dbReference type="PANTHER" id="PTHR33932:SF4">
    <property type="entry name" value="NA(+)_H(+) ANTIPORTER SUBUNIT B"/>
    <property type="match status" value="1"/>
</dbReference>
<evidence type="ECO:0000256" key="5">
    <source>
        <dbReference type="ARBA" id="ARBA00022989"/>
    </source>
</evidence>
<protein>
    <submittedName>
        <fullName evidence="9">Na+/H+ antiporter MnhB subunit-related protein</fullName>
    </submittedName>
</protein>
<keyword evidence="4 7" id="KW-0812">Transmembrane</keyword>
<feature type="transmembrane region" description="Helical" evidence="7">
    <location>
        <begin position="36"/>
        <end position="53"/>
    </location>
</feature>
<comment type="similarity">
    <text evidence="2">Belongs to the CPA3 antiporters (TC 2.A.63) subunit B family.</text>
</comment>
<dbReference type="EMBL" id="CP001034">
    <property type="protein sequence ID" value="ACB84102.1"/>
    <property type="molecule type" value="Genomic_DNA"/>
</dbReference>
<keyword evidence="10" id="KW-1185">Reference proteome</keyword>
<feature type="transmembrane region" description="Helical" evidence="7">
    <location>
        <begin position="84"/>
        <end position="106"/>
    </location>
</feature>
<evidence type="ECO:0000256" key="4">
    <source>
        <dbReference type="ARBA" id="ARBA00022692"/>
    </source>
</evidence>
<evidence type="ECO:0000256" key="6">
    <source>
        <dbReference type="ARBA" id="ARBA00023136"/>
    </source>
</evidence>
<keyword evidence="5 7" id="KW-1133">Transmembrane helix</keyword>
<reference evidence="9 10" key="1">
    <citation type="submission" date="2008-04" db="EMBL/GenBank/DDBJ databases">
        <title>Complete sequence of chromosome of Natranaerobius thermophilus JW/NM-WN-LF.</title>
        <authorList>
            <consortium name="US DOE Joint Genome Institute"/>
            <person name="Copeland A."/>
            <person name="Lucas S."/>
            <person name="Lapidus A."/>
            <person name="Glavina del Rio T."/>
            <person name="Dalin E."/>
            <person name="Tice H."/>
            <person name="Bruce D."/>
            <person name="Goodwin L."/>
            <person name="Pitluck S."/>
            <person name="Chertkov O."/>
            <person name="Brettin T."/>
            <person name="Detter J.C."/>
            <person name="Han C."/>
            <person name="Kuske C.R."/>
            <person name="Schmutz J."/>
            <person name="Larimer F."/>
            <person name="Land M."/>
            <person name="Hauser L."/>
            <person name="Kyrpides N."/>
            <person name="Lykidis A."/>
            <person name="Mesbah N.M."/>
            <person name="Wiegel J."/>
        </authorList>
    </citation>
    <scope>NUCLEOTIDE SEQUENCE [LARGE SCALE GENOMIC DNA]</scope>
    <source>
        <strain evidence="10">ATCC BAA-1301 / DSM 18059 / JW/NM-WN-LF</strain>
    </source>
</reference>
<dbReference type="InterPro" id="IPR050622">
    <property type="entry name" value="CPA3_antiporter_subunitB"/>
</dbReference>
<feature type="domain" description="Na+/H+ antiporter MnhB subunit-related protein" evidence="8">
    <location>
        <begin position="5"/>
        <end position="105"/>
    </location>
</feature>
<evidence type="ECO:0000256" key="7">
    <source>
        <dbReference type="SAM" id="Phobius"/>
    </source>
</evidence>
<evidence type="ECO:0000256" key="1">
    <source>
        <dbReference type="ARBA" id="ARBA00004651"/>
    </source>
</evidence>
<dbReference type="KEGG" id="nth:Nther_0506"/>
<evidence type="ECO:0000313" key="10">
    <source>
        <dbReference type="Proteomes" id="UP000001683"/>
    </source>
</evidence>
<keyword evidence="6 7" id="KW-0472">Membrane</keyword>
<dbReference type="FunCoup" id="B2A691">
    <property type="interactions" value="18"/>
</dbReference>
<dbReference type="Pfam" id="PF04039">
    <property type="entry name" value="MnhB"/>
    <property type="match status" value="1"/>
</dbReference>